<evidence type="ECO:0000313" key="5">
    <source>
        <dbReference type="Proteomes" id="UP000799770"/>
    </source>
</evidence>
<dbReference type="AlphaFoldDB" id="A0A6A5YZC2"/>
<dbReference type="InterPro" id="IPR018839">
    <property type="entry name" value="Tscrpt-silencing_Clr2_C"/>
</dbReference>
<dbReference type="PANTHER" id="PTHR38046">
    <property type="entry name" value="CRYPTIC LOCI REGULATOR 2"/>
    <property type="match status" value="1"/>
</dbReference>
<reference evidence="4" key="1">
    <citation type="journal article" date="2020" name="Stud. Mycol.">
        <title>101 Dothideomycetes genomes: a test case for predicting lifestyles and emergence of pathogens.</title>
        <authorList>
            <person name="Haridas S."/>
            <person name="Albert R."/>
            <person name="Binder M."/>
            <person name="Bloem J."/>
            <person name="Labutti K."/>
            <person name="Salamov A."/>
            <person name="Andreopoulos B."/>
            <person name="Baker S."/>
            <person name="Barry K."/>
            <person name="Bills G."/>
            <person name="Bluhm B."/>
            <person name="Cannon C."/>
            <person name="Castanera R."/>
            <person name="Culley D."/>
            <person name="Daum C."/>
            <person name="Ezra D."/>
            <person name="Gonzalez J."/>
            <person name="Henrissat B."/>
            <person name="Kuo A."/>
            <person name="Liang C."/>
            <person name="Lipzen A."/>
            <person name="Lutzoni F."/>
            <person name="Magnuson J."/>
            <person name="Mondo S."/>
            <person name="Nolan M."/>
            <person name="Ohm R."/>
            <person name="Pangilinan J."/>
            <person name="Park H.-J."/>
            <person name="Ramirez L."/>
            <person name="Alfaro M."/>
            <person name="Sun H."/>
            <person name="Tritt A."/>
            <person name="Yoshinaga Y."/>
            <person name="Zwiers L.-H."/>
            <person name="Turgeon B."/>
            <person name="Goodwin S."/>
            <person name="Spatafora J."/>
            <person name="Crous P."/>
            <person name="Grigoriev I."/>
        </authorList>
    </citation>
    <scope>NUCLEOTIDE SEQUENCE</scope>
    <source>
        <strain evidence="4">CBS 627.86</strain>
    </source>
</reference>
<organism evidence="4 5">
    <name type="scientific">Lophiotrema nucula</name>
    <dbReference type="NCBI Taxonomy" id="690887"/>
    <lineage>
        <taxon>Eukaryota</taxon>
        <taxon>Fungi</taxon>
        <taxon>Dikarya</taxon>
        <taxon>Ascomycota</taxon>
        <taxon>Pezizomycotina</taxon>
        <taxon>Dothideomycetes</taxon>
        <taxon>Pleosporomycetidae</taxon>
        <taxon>Pleosporales</taxon>
        <taxon>Lophiotremataceae</taxon>
        <taxon>Lophiotrema</taxon>
    </lineage>
</organism>
<dbReference type="GO" id="GO:0031934">
    <property type="term" value="C:mating-type region heterochromatin"/>
    <property type="evidence" value="ECO:0007669"/>
    <property type="project" value="TreeGrafter"/>
</dbReference>
<dbReference type="OrthoDB" id="438224at2759"/>
<feature type="region of interest" description="Disordered" evidence="1">
    <location>
        <begin position="1"/>
        <end position="32"/>
    </location>
</feature>
<sequence>MAAGTVVVPLRPGSDGDASHSPPNPNFSQINPPTLYLDKIGTMWMQRRGEARPGVAYTLEALPAGYTLWERLRKKDRSDKYLYGHPNHKKFDSPNRFYPHFEHMMDNGGSTFGCPCTVCNAQGSIIPSMGVKKSRHFTTSNTNSGCNTLQTMPKKKAGPNLTGVGANTRRVDADGNPDIYRNLIDKLRKHETVDEEINEPLSLDWRAEQDHLPKRLEDLKKPQWLAREGDIVLYVRDLPGHLVMYYTESKKFLLFDPKTKTFHGSPIWEAGHVTQPPVESTDIADLVLEEGKEMSVSYSGVRIEPLPNPNSSDKSLSKRHVYLPLHHTRPFVFFKDFLHQVREAERHPTIENALTVMSTVSLWGKYRFRGSWPDAWIYCHGIFIGSEMIGVGDVVRLLPKGDSGSSDEVTDVLVIKTIRLKLTNLDKASDNDYDEGRPYNSHIFLFGSAYTKDESRSDPDWSSESQNEDIPTIMKKWDTWYPLHPPNKEMQCSFTRVLGRLHEAEAMMLWFPRFYPGTKDIRPPNLTQGHEGLKDAREYASKHDQRIVNAFGSTWYWAESRSEALDVQTMNGLEVAKYNHERDPQIWRKEIKGMDDTSIISFGRTNAGPSTAGIGKLRGFMAPQALPVRASPTASGNGPTRSSSGSLTGTGSLSSSRKRAKTVDLSSEEEEEIRASTKIVEDEGDVRRKKSRIEVLID</sequence>
<evidence type="ECO:0000256" key="1">
    <source>
        <dbReference type="SAM" id="MobiDB-lite"/>
    </source>
</evidence>
<dbReference type="EMBL" id="ML977332">
    <property type="protein sequence ID" value="KAF2112163.1"/>
    <property type="molecule type" value="Genomic_DNA"/>
</dbReference>
<name>A0A6A5YZC2_9PLEO</name>
<feature type="region of interest" description="Disordered" evidence="1">
    <location>
        <begin position="628"/>
        <end position="674"/>
    </location>
</feature>
<dbReference type="PANTHER" id="PTHR38046:SF1">
    <property type="entry name" value="CRYPTIC LOCI REGULATOR 2"/>
    <property type="match status" value="1"/>
</dbReference>
<dbReference type="GO" id="GO:0033553">
    <property type="term" value="C:rDNA heterochromatin"/>
    <property type="evidence" value="ECO:0007669"/>
    <property type="project" value="TreeGrafter"/>
</dbReference>
<gene>
    <name evidence="4" type="ORF">BDV96DRAFT_602611</name>
</gene>
<evidence type="ECO:0000313" key="4">
    <source>
        <dbReference type="EMBL" id="KAF2112163.1"/>
    </source>
</evidence>
<feature type="domain" description="Cryptic loci regulator 2 N-terminal" evidence="3">
    <location>
        <begin position="57"/>
        <end position="119"/>
    </location>
</feature>
<protein>
    <recommendedName>
        <fullName evidence="6">Transcription-silencing protein Clr2-domain-containing protein</fullName>
    </recommendedName>
</protein>
<evidence type="ECO:0000259" key="3">
    <source>
        <dbReference type="Pfam" id="PF16761"/>
    </source>
</evidence>
<dbReference type="GO" id="GO:0030466">
    <property type="term" value="P:silent mating-type cassette heterochromatin formation"/>
    <property type="evidence" value="ECO:0007669"/>
    <property type="project" value="TreeGrafter"/>
</dbReference>
<dbReference type="GO" id="GO:0070824">
    <property type="term" value="C:SHREC complex"/>
    <property type="evidence" value="ECO:0007669"/>
    <property type="project" value="InterPro"/>
</dbReference>
<feature type="domain" description="Cryptic loci regulator 2 C-terminal" evidence="2">
    <location>
        <begin position="378"/>
        <end position="503"/>
    </location>
</feature>
<feature type="compositionally biased region" description="Low complexity" evidence="1">
    <location>
        <begin position="640"/>
        <end position="655"/>
    </location>
</feature>
<dbReference type="InterPro" id="IPR038986">
    <property type="entry name" value="Clr2"/>
</dbReference>
<dbReference type="InterPro" id="IPR031915">
    <property type="entry name" value="Clr2_N"/>
</dbReference>
<feature type="region of interest" description="Disordered" evidence="1">
    <location>
        <begin position="136"/>
        <end position="170"/>
    </location>
</feature>
<keyword evidence="5" id="KW-1185">Reference proteome</keyword>
<dbReference type="Pfam" id="PF10383">
    <property type="entry name" value="Clr2"/>
    <property type="match status" value="1"/>
</dbReference>
<evidence type="ECO:0000259" key="2">
    <source>
        <dbReference type="Pfam" id="PF10383"/>
    </source>
</evidence>
<dbReference type="Pfam" id="PF16761">
    <property type="entry name" value="Clr2_transil"/>
    <property type="match status" value="1"/>
</dbReference>
<feature type="compositionally biased region" description="Polar residues" evidence="1">
    <location>
        <begin position="137"/>
        <end position="151"/>
    </location>
</feature>
<accession>A0A6A5YZC2</accession>
<proteinExistence type="predicted"/>
<evidence type="ECO:0008006" key="6">
    <source>
        <dbReference type="Google" id="ProtNLM"/>
    </source>
</evidence>
<dbReference type="Proteomes" id="UP000799770">
    <property type="component" value="Unassembled WGS sequence"/>
</dbReference>